<dbReference type="Pfam" id="PF10214">
    <property type="entry name" value="Rrn6_beta-prop"/>
    <property type="match status" value="1"/>
</dbReference>
<feature type="compositionally biased region" description="Basic residues" evidence="1">
    <location>
        <begin position="1079"/>
        <end position="1094"/>
    </location>
</feature>
<gene>
    <name evidence="3" type="ORF">BCV70DRAFT_91796</name>
</gene>
<dbReference type="InParanoid" id="A0A317XSH3"/>
<dbReference type="PANTHER" id="PTHR28221:SF2">
    <property type="entry name" value="RNA POLYMERASE I-SPECIFIC TRANSCRIPTION INITIATION FACTOR RRN6"/>
    <property type="match status" value="1"/>
</dbReference>
<feature type="region of interest" description="Disordered" evidence="1">
    <location>
        <begin position="550"/>
        <end position="569"/>
    </location>
</feature>
<feature type="compositionally biased region" description="Basic residues" evidence="1">
    <location>
        <begin position="1227"/>
        <end position="1236"/>
    </location>
</feature>
<name>A0A317XSH3_9BASI</name>
<feature type="region of interest" description="Disordered" evidence="1">
    <location>
        <begin position="406"/>
        <end position="427"/>
    </location>
</feature>
<reference evidence="3 4" key="1">
    <citation type="journal article" date="2018" name="Mol. Biol. Evol.">
        <title>Broad Genomic Sampling Reveals a Smut Pathogenic Ancestry of the Fungal Clade Ustilaginomycotina.</title>
        <authorList>
            <person name="Kijpornyongpan T."/>
            <person name="Mondo S.J."/>
            <person name="Barry K."/>
            <person name="Sandor L."/>
            <person name="Lee J."/>
            <person name="Lipzen A."/>
            <person name="Pangilinan J."/>
            <person name="LaButti K."/>
            <person name="Hainaut M."/>
            <person name="Henrissat B."/>
            <person name="Grigoriev I.V."/>
            <person name="Spatafora J.W."/>
            <person name="Aime M.C."/>
        </authorList>
    </citation>
    <scope>NUCLEOTIDE SEQUENCE [LARGE SCALE GENOMIC DNA]</scope>
    <source>
        <strain evidence="3 4">MCA 3645</strain>
    </source>
</reference>
<dbReference type="InterPro" id="IPR048535">
    <property type="entry name" value="RRN6_beta-prop"/>
</dbReference>
<sequence>MRNAATSSDPFCRGPGTNSRLLHSILNPLNPGSSGAARLCLAHDGRSLNHDHIATASSSSVPLPFWSLAVFNDALSPTFEPLATSHATTSIQLTPLTLPSPSHTFTLHSKQGQHTHTSLDASIVSARRTLQQFYPDVDIPDWVLADAISDNAQQLDSTVAGLNPDLDGSYAIAHGSALALLGPVSASHSAEASSSDVFALLSVGGDNRDHLLVHQLHVAAAESLNHRSPPLSDRAREKQPQRPASIRFCPAFRSEATFATPILQITPSFDRRRVIVRTHSSTTVYQLQTRHGAAGLRSIWHRDHRDFLPNSEAGGSRHMHVCFCPLDSSRLAAIDSRGIIDLISLPIDRLHTYSTTRLEMEELQRERQRPCNREPWQISFGHNSSTLIVMSAASVFRLDLPPDSQLKAGPDFTDHGQSPADPQPRPAPRIHKLASAPFCLSYRRPGRFISMAMAHPASKLPLLAVSSSENIHWFDLCDRLDASSSIGDLPLFSCQHHRADDPSLMLFPLPPLDSQMQRQSVAMWALGSLRHRAVSVYSVRANTNATFDAVNKSSGQPIRTPSDKGTSVEPRPLAIKGLWDRDDFALDMAPLHFPTALPDSVLPGAAPLIFDSVDLLSHRDGTEVSTAGDTPPPSSQRWVQIAMSDRGGLFWQTLACYAKGAVAVLDNEQIHRQGIAVERCEPRLKTSLYKTDDSVELAGPYSAVATRVLPFAGLYKSVVSDRLNRSTSDDSFLHTDADIGRLADLLDGETSESLLNDLSSAASSTGLSSLATLKSMGQVVQSLLRQDEISKTASPVARNALVSDQVHADKRVRAALDAFRAKLESRFSTIDSSPWQCAWLDLPLPEDSKDENRSTEGRLQRRADVLKSSFVPKREAVSAWTKAERRALQHSLDHACAQTVFDADLESPVFVARKIRILDPGKSVPRRNDRFSRGRGGTNWTALDHKEAYGHTDDQDDDGPTIPPPQVGPVQFGFFEPLTMTDASATADVPADGSVAATATAASQQAASLALLPKVTATARVLLSEWQLGEDPTGYEYCDPYEGLHRLPRASRLSGPTVRARSRSFSRASSVVSGDLYGHARHRSRSGGRSKLKKQSSMTPAPPSSSQFLSASNAVAPPQLASKRQRRTQQEPSLSNYTPSQSQWSSRATTPHYPHHHYQQPQHPPQQLSRNQLVDVAPSSSPDPAHRHLDPAHHHAPGISTQIEPGRFGARPSSNFGHKPPPQISQTKKKKRAQGF</sequence>
<keyword evidence="4" id="KW-1185">Reference proteome</keyword>
<evidence type="ECO:0000313" key="4">
    <source>
        <dbReference type="Proteomes" id="UP000246740"/>
    </source>
</evidence>
<feature type="compositionally biased region" description="Basic and acidic residues" evidence="1">
    <location>
        <begin position="1184"/>
        <end position="1193"/>
    </location>
</feature>
<dbReference type="InterPro" id="IPR019350">
    <property type="entry name" value="RNA_pol_I-sp_TIF_RRN6-like"/>
</dbReference>
<feature type="region of interest" description="Disordered" evidence="1">
    <location>
        <begin position="947"/>
        <end position="966"/>
    </location>
</feature>
<feature type="region of interest" description="Disordered" evidence="1">
    <location>
        <begin position="1052"/>
        <end position="1236"/>
    </location>
</feature>
<organism evidence="3 4">
    <name type="scientific">Testicularia cyperi</name>
    <dbReference type="NCBI Taxonomy" id="1882483"/>
    <lineage>
        <taxon>Eukaryota</taxon>
        <taxon>Fungi</taxon>
        <taxon>Dikarya</taxon>
        <taxon>Basidiomycota</taxon>
        <taxon>Ustilaginomycotina</taxon>
        <taxon>Ustilaginomycetes</taxon>
        <taxon>Ustilaginales</taxon>
        <taxon>Anthracoideaceae</taxon>
        <taxon>Testicularia</taxon>
    </lineage>
</organism>
<feature type="compositionally biased region" description="Polar residues" evidence="1">
    <location>
        <begin position="1130"/>
        <end position="1149"/>
    </location>
</feature>
<feature type="compositionally biased region" description="Low complexity" evidence="1">
    <location>
        <begin position="1063"/>
        <end position="1073"/>
    </location>
</feature>
<proteinExistence type="predicted"/>
<dbReference type="PANTHER" id="PTHR28221">
    <property type="entry name" value="RNA POLYMERASE I-SPECIFIC TRANSCRIPTION INITIATION FACTOR RRN6"/>
    <property type="match status" value="1"/>
</dbReference>
<dbReference type="OrthoDB" id="2382881at2759"/>
<evidence type="ECO:0000256" key="1">
    <source>
        <dbReference type="SAM" id="MobiDB-lite"/>
    </source>
</evidence>
<dbReference type="EMBL" id="KZ819191">
    <property type="protein sequence ID" value="PWZ01276.1"/>
    <property type="molecule type" value="Genomic_DNA"/>
</dbReference>
<dbReference type="AlphaFoldDB" id="A0A317XSH3"/>
<accession>A0A317XSH3</accession>
<feature type="compositionally biased region" description="Polar residues" evidence="1">
    <location>
        <begin position="1168"/>
        <end position="1182"/>
    </location>
</feature>
<feature type="region of interest" description="Disordered" evidence="1">
    <location>
        <begin position="224"/>
        <end position="244"/>
    </location>
</feature>
<protein>
    <recommendedName>
        <fullName evidence="2">RRN6 beta-propeller domain-containing protein</fullName>
    </recommendedName>
</protein>
<feature type="compositionally biased region" description="Polar residues" evidence="1">
    <location>
        <begin position="550"/>
        <end position="565"/>
    </location>
</feature>
<feature type="domain" description="RRN6 beta-propeller" evidence="2">
    <location>
        <begin position="257"/>
        <end position="413"/>
    </location>
</feature>
<dbReference type="Proteomes" id="UP000246740">
    <property type="component" value="Unassembled WGS sequence"/>
</dbReference>
<evidence type="ECO:0000259" key="2">
    <source>
        <dbReference type="Pfam" id="PF10214"/>
    </source>
</evidence>
<evidence type="ECO:0000313" key="3">
    <source>
        <dbReference type="EMBL" id="PWZ01276.1"/>
    </source>
</evidence>
<feature type="compositionally biased region" description="Polar residues" evidence="1">
    <location>
        <begin position="1104"/>
        <end position="1113"/>
    </location>
</feature>